<gene>
    <name evidence="1" type="ORF">IE53DRAFT_383338</name>
</gene>
<evidence type="ECO:0000313" key="2">
    <source>
        <dbReference type="Proteomes" id="UP000245626"/>
    </source>
</evidence>
<dbReference type="EMBL" id="KZ819696">
    <property type="protein sequence ID" value="PWN54088.1"/>
    <property type="molecule type" value="Genomic_DNA"/>
</dbReference>
<sequence length="773" mass="87043">MYAYLPSPRASLNLKQMSNQHSKDAQEAHEGGRRQREGELFVGQRFSISPDRGTIRFIGRVADLPGTWLGVEWDQPTRGKHEGVAKDGKRYFSVRVPGSASFIRPNQKWISFGCSFLSALKSKYAPDEVKDQTNQPSQGQETKIFSRKNLAEIEIEIPNLDSVARRVSRLNKLREVGLGGFKIETEFPFVEEDGEAKIPLGMESYAEVAFALDERLGQQAGDIRKTCPSIKWLDLSRSLLPNWDEVAKIAGELEKLEVLLLHFNRFEPITGLIPSAWGNSFLNLKELRLDGTFMTWDEMLRLSPALPSLELLQLGYNDISTFSAPPTGSPAETTSHDLVDVGATTRPFPRLKILNLSGNKISNWDEVVKGLSTLPELERLILTDNELSTISPPPWKSERQSSSPTGSEPRPAPKPRFPKLDQVVLLDNPIQSWSDLENLDSWLVSESEKGEVEDGRGSGSISTDPKGLRTLVISGERCKLYRSFENVRDFNSIAIARLGNLRNLNGMTIKDELRRDSELYYVSKVLESFLDEDIRGKEEMGRNSCGQVTSKDFPSLMQKVESGVQPIEGWGSEERARRRREEHPRLERLLKLHKVNLPDREEESRLKKQRKEKNTLRSKIVRVKVKVSRGRPLKDHPYLTEGELLRPSPSLAVREIEAGSKENGASEFDASRRADEETEGSRFETLSILPTTSLNLVKSKVCKAFGVKPKDVGEVWALLGAGRRDEPKPPDGEEEGGSREDRKIVFEIQDSSRDLSWYEIGEGDEIVLVLKES</sequence>
<name>A0ACD0P7J5_9BASI</name>
<proteinExistence type="predicted"/>
<dbReference type="Proteomes" id="UP000245626">
    <property type="component" value="Unassembled WGS sequence"/>
</dbReference>
<reference evidence="1 2" key="1">
    <citation type="journal article" date="2018" name="Mol. Biol. Evol.">
        <title>Broad Genomic Sampling Reveals a Smut Pathogenic Ancestry of the Fungal Clade Ustilaginomycotina.</title>
        <authorList>
            <person name="Kijpornyongpan T."/>
            <person name="Mondo S.J."/>
            <person name="Barry K."/>
            <person name="Sandor L."/>
            <person name="Lee J."/>
            <person name="Lipzen A."/>
            <person name="Pangilinan J."/>
            <person name="LaButti K."/>
            <person name="Hainaut M."/>
            <person name="Henrissat B."/>
            <person name="Grigoriev I.V."/>
            <person name="Spatafora J.W."/>
            <person name="Aime M.C."/>
        </authorList>
    </citation>
    <scope>NUCLEOTIDE SEQUENCE [LARGE SCALE GENOMIC DNA]</scope>
    <source>
        <strain evidence="1 2">SA 807</strain>
    </source>
</reference>
<organism evidence="1 2">
    <name type="scientific">Violaceomyces palustris</name>
    <dbReference type="NCBI Taxonomy" id="1673888"/>
    <lineage>
        <taxon>Eukaryota</taxon>
        <taxon>Fungi</taxon>
        <taxon>Dikarya</taxon>
        <taxon>Basidiomycota</taxon>
        <taxon>Ustilaginomycotina</taxon>
        <taxon>Ustilaginomycetes</taxon>
        <taxon>Violaceomycetales</taxon>
        <taxon>Violaceomycetaceae</taxon>
        <taxon>Violaceomyces</taxon>
    </lineage>
</organism>
<evidence type="ECO:0000313" key="1">
    <source>
        <dbReference type="EMBL" id="PWN54088.1"/>
    </source>
</evidence>
<keyword evidence="2" id="KW-1185">Reference proteome</keyword>
<accession>A0ACD0P7J5</accession>
<protein>
    <submittedName>
        <fullName evidence="1">RNI-like protein</fullName>
    </submittedName>
</protein>